<dbReference type="VEuPathDB" id="FungiDB:TRIVIDRAFT_57217"/>
<dbReference type="OrthoDB" id="1923844at2759"/>
<evidence type="ECO:0000256" key="1">
    <source>
        <dbReference type="ARBA" id="ARBA00001050"/>
    </source>
</evidence>
<comment type="similarity">
    <text evidence="2">Belongs to the isocitrate lyase/PEP mutase superfamily.</text>
</comment>
<dbReference type="RefSeq" id="XP_013951449.1">
    <property type="nucleotide sequence ID" value="XM_014095974.1"/>
</dbReference>
<gene>
    <name evidence="3" type="ORF">TRIVIDRAFT_57217</name>
</gene>
<keyword evidence="4" id="KW-1185">Reference proteome</keyword>
<evidence type="ECO:0000313" key="4">
    <source>
        <dbReference type="Proteomes" id="UP000007115"/>
    </source>
</evidence>
<dbReference type="PANTHER" id="PTHR42905">
    <property type="entry name" value="PHOSPHOENOLPYRUVATE CARBOXYLASE"/>
    <property type="match status" value="1"/>
</dbReference>
<dbReference type="SUPFAM" id="SSF51621">
    <property type="entry name" value="Phosphoenolpyruvate/pyruvate domain"/>
    <property type="match status" value="1"/>
</dbReference>
<dbReference type="FunFam" id="3.20.20.60:FF:000009">
    <property type="entry name" value="2-methylisocitrate lyase"/>
    <property type="match status" value="1"/>
</dbReference>
<dbReference type="Pfam" id="PF13714">
    <property type="entry name" value="PEP_mutase"/>
    <property type="match status" value="1"/>
</dbReference>
<dbReference type="eggNOG" id="KOG1260">
    <property type="taxonomic scope" value="Eukaryota"/>
</dbReference>
<dbReference type="GO" id="GO:0046421">
    <property type="term" value="F:methylisocitrate lyase activity"/>
    <property type="evidence" value="ECO:0007669"/>
    <property type="project" value="UniProtKB-EC"/>
</dbReference>
<dbReference type="Proteomes" id="UP000007115">
    <property type="component" value="Unassembled WGS sequence"/>
</dbReference>
<dbReference type="GeneID" id="25795684"/>
<dbReference type="PROSITE" id="PS00161">
    <property type="entry name" value="ISOCITRATE_LYASE"/>
    <property type="match status" value="1"/>
</dbReference>
<accession>G9N8E4</accession>
<dbReference type="HOGENOM" id="CLU_027389_3_0_1"/>
<name>G9N8E4_HYPVG</name>
<dbReference type="PANTHER" id="PTHR42905:SF2">
    <property type="entry name" value="PHOSPHOENOLPYRUVATE CARBOXYLASE FAMILY PROTEIN"/>
    <property type="match status" value="1"/>
</dbReference>
<dbReference type="Gene3D" id="3.20.20.60">
    <property type="entry name" value="Phosphoenolpyruvate-binding domains"/>
    <property type="match status" value="1"/>
</dbReference>
<dbReference type="CDD" id="cd00377">
    <property type="entry name" value="ICL_PEPM"/>
    <property type="match status" value="1"/>
</dbReference>
<dbReference type="InterPro" id="IPR015813">
    <property type="entry name" value="Pyrv/PenolPyrv_kinase-like_dom"/>
</dbReference>
<proteinExistence type="inferred from homology"/>
<comment type="caution">
    <text evidence="3">The sequence shown here is derived from an EMBL/GenBank/DDBJ whole genome shotgun (WGS) entry which is preliminary data.</text>
</comment>
<dbReference type="AlphaFoldDB" id="G9N8E4"/>
<dbReference type="InterPro" id="IPR018523">
    <property type="entry name" value="Isocitrate_lyase_ph_CS"/>
</dbReference>
<dbReference type="InParanoid" id="G9N8E4"/>
<protein>
    <recommendedName>
        <fullName evidence="5">Methylisocitrate lyase</fullName>
    </recommendedName>
</protein>
<dbReference type="InterPro" id="IPR039556">
    <property type="entry name" value="ICL/PEPM"/>
</dbReference>
<sequence>MSKQVTQETATARLRAQLAEPGKIIVCPGVYDGFTARMALKAGFDCLYMTGAGTTMSRLGMPDLGIATLNDMRDAASMIASLDQSVPLIADADTGFGGPVMVGRTVSQYMQAGVAALHLEDQVQSKRCGHLLNKQIVSQDEFVSRIRAANLVRNQRLGDILIIARTDALQSEGYEVARDRLKAAIAVGADIAFLEGITSKEQARQICADLAPTPVMYNNVPGGLSPDLSAQEAEELGFKLIIYPGLCLEPVFEAVTRAMEKLKEDGAPPRTALGRNGSPKALFEVVGLRECIGLDAAAGGASYSGGV</sequence>
<dbReference type="EMBL" id="ABDF02000089">
    <property type="protein sequence ID" value="EHK17252.1"/>
    <property type="molecule type" value="Genomic_DNA"/>
</dbReference>
<dbReference type="OMA" id="PQLMNMV"/>
<dbReference type="InterPro" id="IPR040442">
    <property type="entry name" value="Pyrv_kinase-like_dom_sf"/>
</dbReference>
<organism evidence="3 4">
    <name type="scientific">Hypocrea virens (strain Gv29-8 / FGSC 10586)</name>
    <name type="common">Gliocladium virens</name>
    <name type="synonym">Trichoderma virens</name>
    <dbReference type="NCBI Taxonomy" id="413071"/>
    <lineage>
        <taxon>Eukaryota</taxon>
        <taxon>Fungi</taxon>
        <taxon>Dikarya</taxon>
        <taxon>Ascomycota</taxon>
        <taxon>Pezizomycotina</taxon>
        <taxon>Sordariomycetes</taxon>
        <taxon>Hypocreomycetidae</taxon>
        <taxon>Hypocreales</taxon>
        <taxon>Hypocreaceae</taxon>
        <taxon>Trichoderma</taxon>
    </lineage>
</organism>
<evidence type="ECO:0008006" key="5">
    <source>
        <dbReference type="Google" id="ProtNLM"/>
    </source>
</evidence>
<dbReference type="STRING" id="413071.G9N8E4"/>
<comment type="catalytic activity">
    <reaction evidence="1">
        <text>(2S,3R)-3-hydroxybutane-1,2,3-tricarboxylate = pyruvate + succinate</text>
        <dbReference type="Rhea" id="RHEA:16809"/>
        <dbReference type="ChEBI" id="CHEBI:15361"/>
        <dbReference type="ChEBI" id="CHEBI:30031"/>
        <dbReference type="ChEBI" id="CHEBI:57429"/>
        <dbReference type="EC" id="4.1.3.30"/>
    </reaction>
</comment>
<evidence type="ECO:0000256" key="2">
    <source>
        <dbReference type="ARBA" id="ARBA00061405"/>
    </source>
</evidence>
<evidence type="ECO:0000313" key="3">
    <source>
        <dbReference type="EMBL" id="EHK17252.1"/>
    </source>
</evidence>
<reference evidence="3 4" key="1">
    <citation type="journal article" date="2011" name="Genome Biol.">
        <title>Comparative genome sequence analysis underscores mycoparasitism as the ancestral life style of Trichoderma.</title>
        <authorList>
            <person name="Kubicek C.P."/>
            <person name="Herrera-Estrella A."/>
            <person name="Seidl-Seiboth V."/>
            <person name="Martinez D.A."/>
            <person name="Druzhinina I.S."/>
            <person name="Thon M."/>
            <person name="Zeilinger S."/>
            <person name="Casas-Flores S."/>
            <person name="Horwitz B.A."/>
            <person name="Mukherjee P.K."/>
            <person name="Mukherjee M."/>
            <person name="Kredics L."/>
            <person name="Alcaraz L.D."/>
            <person name="Aerts A."/>
            <person name="Antal Z."/>
            <person name="Atanasova L."/>
            <person name="Cervantes-Badillo M.G."/>
            <person name="Challacombe J."/>
            <person name="Chertkov O."/>
            <person name="McCluskey K."/>
            <person name="Coulpier F."/>
            <person name="Deshpande N."/>
            <person name="von Doehren H."/>
            <person name="Ebbole D.J."/>
            <person name="Esquivel-Naranjo E.U."/>
            <person name="Fekete E."/>
            <person name="Flipphi M."/>
            <person name="Glaser F."/>
            <person name="Gomez-Rodriguez E.Y."/>
            <person name="Gruber S."/>
            <person name="Han C."/>
            <person name="Henrissat B."/>
            <person name="Hermosa R."/>
            <person name="Hernandez-Onate M."/>
            <person name="Karaffa L."/>
            <person name="Kosti I."/>
            <person name="Le Crom S."/>
            <person name="Lindquist E."/>
            <person name="Lucas S."/>
            <person name="Luebeck M."/>
            <person name="Luebeck P.S."/>
            <person name="Margeot A."/>
            <person name="Metz B."/>
            <person name="Misra M."/>
            <person name="Nevalainen H."/>
            <person name="Omann M."/>
            <person name="Packer N."/>
            <person name="Perrone G."/>
            <person name="Uresti-Rivera E.E."/>
            <person name="Salamov A."/>
            <person name="Schmoll M."/>
            <person name="Seiboth B."/>
            <person name="Shapiro H."/>
            <person name="Sukno S."/>
            <person name="Tamayo-Ramos J.A."/>
            <person name="Tisch D."/>
            <person name="Wiest A."/>
            <person name="Wilkinson H.H."/>
            <person name="Zhang M."/>
            <person name="Coutinho P.M."/>
            <person name="Kenerley C.M."/>
            <person name="Monte E."/>
            <person name="Baker S.E."/>
            <person name="Grigoriev I.V."/>
        </authorList>
    </citation>
    <scope>NUCLEOTIDE SEQUENCE [LARGE SCALE GENOMIC DNA]</scope>
    <source>
        <strain evidence="4">Gv29-8 / FGSC 10586</strain>
    </source>
</reference>